<evidence type="ECO:0000313" key="4">
    <source>
        <dbReference type="Proteomes" id="UP000317043"/>
    </source>
</evidence>
<feature type="transmembrane region" description="Helical" evidence="1">
    <location>
        <begin position="12"/>
        <end position="32"/>
    </location>
</feature>
<dbReference type="AlphaFoldDB" id="A0A543AS03"/>
<comment type="caution">
    <text evidence="3">The sequence shown here is derived from an EMBL/GenBank/DDBJ whole genome shotgun (WGS) entry which is preliminary data.</text>
</comment>
<evidence type="ECO:0000313" key="3">
    <source>
        <dbReference type="EMBL" id="TQL75363.1"/>
    </source>
</evidence>
<keyword evidence="1" id="KW-0472">Membrane</keyword>
<name>A0A543AS03_9ACTN</name>
<dbReference type="Proteomes" id="UP000317043">
    <property type="component" value="Unassembled WGS sequence"/>
</dbReference>
<proteinExistence type="predicted"/>
<reference evidence="3 4" key="1">
    <citation type="submission" date="2019-06" db="EMBL/GenBank/DDBJ databases">
        <title>Sequencing the genomes of 1000 actinobacteria strains.</title>
        <authorList>
            <person name="Klenk H.-P."/>
        </authorList>
    </citation>
    <scope>NUCLEOTIDE SEQUENCE [LARGE SCALE GENOMIC DNA]</scope>
    <source>
        <strain evidence="3 4">DSM 45928</strain>
    </source>
</reference>
<dbReference type="EMBL" id="VFOW01000001">
    <property type="protein sequence ID" value="TQL75363.1"/>
    <property type="molecule type" value="Genomic_DNA"/>
</dbReference>
<sequence length="125" mass="12551">MPLDAGSGTVDAVIITPVLLLLVALIIHAGVWGHAGNVARSAAHAAAEAARAYTATSADGQTAGEAMLADIGGALTGHEVTVTRTDTQVTVTVTGTALEVVPGMGWTVRAEVTAPVERLTTPETP</sequence>
<keyword evidence="1" id="KW-0812">Transmembrane</keyword>
<evidence type="ECO:0000256" key="1">
    <source>
        <dbReference type="SAM" id="Phobius"/>
    </source>
</evidence>
<accession>A0A543AS03</accession>
<keyword evidence="1" id="KW-1133">Transmembrane helix</keyword>
<dbReference type="InParanoid" id="A0A543AS03"/>
<feature type="domain" description="TadE-like" evidence="2">
    <location>
        <begin position="6"/>
        <end position="47"/>
    </location>
</feature>
<organism evidence="3 4">
    <name type="scientific">Stackebrandtia endophytica</name>
    <dbReference type="NCBI Taxonomy" id="1496996"/>
    <lineage>
        <taxon>Bacteria</taxon>
        <taxon>Bacillati</taxon>
        <taxon>Actinomycetota</taxon>
        <taxon>Actinomycetes</taxon>
        <taxon>Glycomycetales</taxon>
        <taxon>Glycomycetaceae</taxon>
        <taxon>Stackebrandtia</taxon>
    </lineage>
</organism>
<dbReference type="InterPro" id="IPR012495">
    <property type="entry name" value="TadE-like_dom"/>
</dbReference>
<dbReference type="Pfam" id="PF07811">
    <property type="entry name" value="TadE"/>
    <property type="match status" value="1"/>
</dbReference>
<protein>
    <submittedName>
        <fullName evidence="3">TadE-like protein</fullName>
    </submittedName>
</protein>
<gene>
    <name evidence="3" type="ORF">FB566_0861</name>
</gene>
<keyword evidence="4" id="KW-1185">Reference proteome</keyword>
<evidence type="ECO:0000259" key="2">
    <source>
        <dbReference type="Pfam" id="PF07811"/>
    </source>
</evidence>
<dbReference type="RefSeq" id="WP_142035157.1">
    <property type="nucleotide sequence ID" value="NZ_JBHTGS010000001.1"/>
</dbReference>